<proteinExistence type="predicted"/>
<dbReference type="InParanoid" id="A0A545ANY0"/>
<evidence type="ECO:0000313" key="2">
    <source>
        <dbReference type="Proteomes" id="UP000317982"/>
    </source>
</evidence>
<name>A0A545ANY0_9ACTN</name>
<dbReference type="SUPFAM" id="SSF47240">
    <property type="entry name" value="Ferritin-like"/>
    <property type="match status" value="1"/>
</dbReference>
<dbReference type="EC" id="1.14.13.208" evidence="1"/>
<dbReference type="PANTHER" id="PTHR30458:SF0">
    <property type="entry name" value="1,2-PHENYLACETYL-COA EPOXIDASE, SUBUNIT C"/>
    <property type="match status" value="1"/>
</dbReference>
<dbReference type="PANTHER" id="PTHR30458">
    <property type="entry name" value="PHENYLACETIC ACID DEGRADATION PROTEIN PAA"/>
    <property type="match status" value="1"/>
</dbReference>
<dbReference type="InterPro" id="IPR012348">
    <property type="entry name" value="RNR-like"/>
</dbReference>
<dbReference type="InterPro" id="IPR052703">
    <property type="entry name" value="Aromatic_CoA_ox/epox"/>
</dbReference>
<dbReference type="GO" id="GO:0016491">
    <property type="term" value="F:oxidoreductase activity"/>
    <property type="evidence" value="ECO:0007669"/>
    <property type="project" value="UniProtKB-KW"/>
</dbReference>
<protein>
    <submittedName>
        <fullName evidence="1">Benzoyl-CoA 2,3-epoxidase subunit BoxB</fullName>
        <ecNumber evidence="1">1.14.13.208</ecNumber>
    </submittedName>
</protein>
<dbReference type="NCBIfam" id="TIGR03225">
    <property type="entry name" value="benzo_boxB"/>
    <property type="match status" value="1"/>
</dbReference>
<accession>A0A545ANY0</accession>
<dbReference type="InterPro" id="IPR009078">
    <property type="entry name" value="Ferritin-like_SF"/>
</dbReference>
<keyword evidence="1" id="KW-0560">Oxidoreductase</keyword>
<comment type="caution">
    <text evidence="1">The sequence shown here is derived from an EMBL/GenBank/DDBJ whole genome shotgun (WGS) entry which is preliminary data.</text>
</comment>
<dbReference type="InterPro" id="IPR017635">
    <property type="entry name" value="Benzoyl_CoA_Oase_BoxB"/>
</dbReference>
<dbReference type="Pfam" id="PF05138">
    <property type="entry name" value="PaaA_PaaC"/>
    <property type="match status" value="1"/>
</dbReference>
<organism evidence="1 2">
    <name type="scientific">Cryptosporangium phraense</name>
    <dbReference type="NCBI Taxonomy" id="2593070"/>
    <lineage>
        <taxon>Bacteria</taxon>
        <taxon>Bacillati</taxon>
        <taxon>Actinomycetota</taxon>
        <taxon>Actinomycetes</taxon>
        <taxon>Cryptosporangiales</taxon>
        <taxon>Cryptosporangiaceae</taxon>
        <taxon>Cryptosporangium</taxon>
    </lineage>
</organism>
<reference evidence="1 2" key="1">
    <citation type="submission" date="2019-07" db="EMBL/GenBank/DDBJ databases">
        <title>Cryptosporangium phraense sp. nov., isolated from plant litter.</title>
        <authorList>
            <person name="Suriyachadkun C."/>
        </authorList>
    </citation>
    <scope>NUCLEOTIDE SEQUENCE [LARGE SCALE GENOMIC DNA]</scope>
    <source>
        <strain evidence="1 2">A-T 5661</strain>
    </source>
</reference>
<dbReference type="EMBL" id="VIRS01000015">
    <property type="protein sequence ID" value="TQS42993.1"/>
    <property type="molecule type" value="Genomic_DNA"/>
</dbReference>
<dbReference type="Proteomes" id="UP000317982">
    <property type="component" value="Unassembled WGS sequence"/>
</dbReference>
<gene>
    <name evidence="1" type="primary">boxB</name>
    <name evidence="1" type="ORF">FL583_21380</name>
</gene>
<keyword evidence="2" id="KW-1185">Reference proteome</keyword>
<dbReference type="OrthoDB" id="235973at2"/>
<dbReference type="RefSeq" id="WP_142706479.1">
    <property type="nucleotide sequence ID" value="NZ_VIRS01000015.1"/>
</dbReference>
<dbReference type="Gene3D" id="1.10.620.20">
    <property type="entry name" value="Ribonucleotide Reductase, subunit A"/>
    <property type="match status" value="1"/>
</dbReference>
<sequence>MSEIADAPAPTGPLSRIDYSERIPNNVNLAQDRRLQRALESWQPKFLDWWTTLGPSIPTQDVYLRTAIAVGRDGWAHFDRVPMEQYRWGIFLAEQDPDRQIAFGAHKGEKAWQEVPGEYRADLRRLIVIQGDTEPASVEQQRHLGRTAPSLYDMRNLFQVNVEEGRHLWAMVYLLHAYFGRDGREEAEELLRRNSGDYDSPRILGAFNEETTDWLSFFMFTYFTDRDGKYQLGTLKESAFDPLSRTCQFMLKEEAHHMFVGTTGVQRTVQRTAELMKQHDTDDIWEYGGIPLGVIQKYLNFQYAVSLDLFGAETSSNAAAYFTGGLKGRWMETRRKDDHVLSGLTTEVPVVDEGRLGTRTVPLLTALNLDLRNEYAADCATGVKRWNTELEKAGVDARLYLPHEGFNRRVGAFSGHTIAPDGMFVESVEDFLPSADDRARVAELMVPHYDTGDFAGWIAPPPFGINDLPVEFDYVRF</sequence>
<evidence type="ECO:0000313" key="1">
    <source>
        <dbReference type="EMBL" id="TQS42993.1"/>
    </source>
</evidence>
<dbReference type="AlphaFoldDB" id="A0A545ANY0"/>
<dbReference type="GO" id="GO:0010124">
    <property type="term" value="P:phenylacetate catabolic process"/>
    <property type="evidence" value="ECO:0007669"/>
    <property type="project" value="InterPro"/>
</dbReference>
<dbReference type="GO" id="GO:0005829">
    <property type="term" value="C:cytosol"/>
    <property type="evidence" value="ECO:0007669"/>
    <property type="project" value="TreeGrafter"/>
</dbReference>
<dbReference type="InterPro" id="IPR007814">
    <property type="entry name" value="PaaA_PaaC"/>
</dbReference>